<protein>
    <submittedName>
        <fullName evidence="4">Sulfotransferase domain protein</fullName>
    </submittedName>
</protein>
<proteinExistence type="predicted"/>
<reference evidence="4 5" key="1">
    <citation type="submission" date="2017-03" db="EMBL/GenBank/DDBJ databases">
        <authorList>
            <person name="Afonso C.L."/>
            <person name="Miller P.J."/>
            <person name="Scott M.A."/>
            <person name="Spackman E."/>
            <person name="Goraichik I."/>
            <person name="Dimitrov K.M."/>
            <person name="Suarez D.L."/>
            <person name="Swayne D.E."/>
        </authorList>
    </citation>
    <scope>NUCLEOTIDE SEQUENCE [LARGE SCALE GENOMIC DNA]</scope>
    <source>
        <strain evidence="4 5">CECT 7639</strain>
    </source>
</reference>
<dbReference type="Proteomes" id="UP000193077">
    <property type="component" value="Unassembled WGS sequence"/>
</dbReference>
<keyword evidence="2" id="KW-0325">Glycoprotein</keyword>
<dbReference type="Gene3D" id="3.40.50.300">
    <property type="entry name" value="P-loop containing nucleotide triphosphate hydrolases"/>
    <property type="match status" value="1"/>
</dbReference>
<keyword evidence="1 4" id="KW-0808">Transferase</keyword>
<dbReference type="InterPro" id="IPR037359">
    <property type="entry name" value="NST/OST"/>
</dbReference>
<evidence type="ECO:0000259" key="3">
    <source>
        <dbReference type="Pfam" id="PF00685"/>
    </source>
</evidence>
<sequence>MTQTCLPNLITIGAMKCGTSSLHEYLNRHPDIHMSVEKEINYFVGHNSDRSLDWYKAHFDGTKAVRGESSQNYSKAHLEIYRDAPKRIHALVPDLRMIYLVRDPIERYRSHIAENYIGETDEMKALSQVSDNYVQTGLYHYQLQAFLQYFPLEQILVVDSDGLQTDRLTTMNRIFKFLGVDQVNDPEIFDFQANLNGEDVLPPRVRGSLAYRAAHRIAPGPVQWLGKHPVIRKAFFSGSYKATLEQEERDRLAERFAPDVAALRRLTGQTFDGWQI</sequence>
<dbReference type="InterPro" id="IPR000863">
    <property type="entry name" value="Sulfotransferase_dom"/>
</dbReference>
<dbReference type="SUPFAM" id="SSF52540">
    <property type="entry name" value="P-loop containing nucleoside triphosphate hydrolases"/>
    <property type="match status" value="1"/>
</dbReference>
<dbReference type="GO" id="GO:0008146">
    <property type="term" value="F:sulfotransferase activity"/>
    <property type="evidence" value="ECO:0007669"/>
    <property type="project" value="InterPro"/>
</dbReference>
<dbReference type="PANTHER" id="PTHR10605">
    <property type="entry name" value="HEPARAN SULFATE SULFOTRANSFERASE"/>
    <property type="match status" value="1"/>
</dbReference>
<evidence type="ECO:0000313" key="5">
    <source>
        <dbReference type="Proteomes" id="UP000193077"/>
    </source>
</evidence>
<keyword evidence="5" id="KW-1185">Reference proteome</keyword>
<dbReference type="PANTHER" id="PTHR10605:SF56">
    <property type="entry name" value="BIFUNCTIONAL HEPARAN SULFATE N-DEACETYLASE_N-SULFOTRANSFERASE"/>
    <property type="match status" value="1"/>
</dbReference>
<evidence type="ECO:0000313" key="4">
    <source>
        <dbReference type="EMBL" id="SLN74496.1"/>
    </source>
</evidence>
<organism evidence="4 5">
    <name type="scientific">Falsiruegeria litorea R37</name>
    <dbReference type="NCBI Taxonomy" id="1200284"/>
    <lineage>
        <taxon>Bacteria</taxon>
        <taxon>Pseudomonadati</taxon>
        <taxon>Pseudomonadota</taxon>
        <taxon>Alphaproteobacteria</taxon>
        <taxon>Rhodobacterales</taxon>
        <taxon>Roseobacteraceae</taxon>
        <taxon>Falsiruegeria</taxon>
    </lineage>
</organism>
<dbReference type="AlphaFoldDB" id="A0A1Y5TW88"/>
<gene>
    <name evidence="4" type="ORF">TRL7639_04541</name>
</gene>
<dbReference type="RefSeq" id="WP_165759898.1">
    <property type="nucleotide sequence ID" value="NZ_FWFO01000010.1"/>
</dbReference>
<dbReference type="Pfam" id="PF00685">
    <property type="entry name" value="Sulfotransfer_1"/>
    <property type="match status" value="1"/>
</dbReference>
<name>A0A1Y5TW88_9RHOB</name>
<feature type="domain" description="Sulfotransferase" evidence="3">
    <location>
        <begin position="8"/>
        <end position="181"/>
    </location>
</feature>
<dbReference type="InterPro" id="IPR027417">
    <property type="entry name" value="P-loop_NTPase"/>
</dbReference>
<evidence type="ECO:0000256" key="2">
    <source>
        <dbReference type="ARBA" id="ARBA00023180"/>
    </source>
</evidence>
<evidence type="ECO:0000256" key="1">
    <source>
        <dbReference type="ARBA" id="ARBA00022679"/>
    </source>
</evidence>
<dbReference type="EMBL" id="FWFO01000010">
    <property type="protein sequence ID" value="SLN74496.1"/>
    <property type="molecule type" value="Genomic_DNA"/>
</dbReference>
<accession>A0A1Y5TW88</accession>